<dbReference type="PANTHER" id="PTHR47967">
    <property type="entry name" value="OS07G0603500 PROTEIN-RELATED"/>
    <property type="match status" value="1"/>
</dbReference>
<sequence>MARRKMEKGTHTHTHVQQTGRRQAAGDSQGEQRPIAQPSEGEIEVPTGGKRRRYPVTATVKVFNEDLVEFFHVDDVHLTVLSLLTNCSTASSSPLCPFFLPIYAPYLHLLLIIISPIPFIHFQSITFRITTKKKKKKKKKKPTQASSMAPPPLLCFFYILLLSSVSAIADTNPITLPLSSFPHHSSSDPLQTLNFLASASQNRAHQIKAPKSKSNSVSKSPLSPHSYGAYSTPLSFGTPSQTLHLIFDTGSSLVWLPCTSKYLCSECSFPKIDPARIPRFIPKLSSSSKLVGCQNPKCAWIFGPDVKSQCRSCNPKTENCTQTCPAYVVQYGSGSTAGLLLSETLDFPNKKITNFVVGCSFLSIHQPSGIAGFGRGSESLPSQMGLKKFAYCLASRKFDDSPHAGELILDSSGAKTSGLTYTPFRQNPSVSNHAYKEYYYLTIRKIFVGNKAVKVPYKYLVPGPDGNGGSIIDSGSTFTFMDKPVFEAVAQEIEKQLANRTRATDVESLTGLRPCFDISKDKSVEFPELTFHLKGGAKWALPLSNYFALVSSSGVACLTVVTHKAAESGGGPSIILGAFQQQNLYVEFDLVNQKIGFRQQTCS</sequence>
<dbReference type="GO" id="GO:0006508">
    <property type="term" value="P:proteolysis"/>
    <property type="evidence" value="ECO:0007669"/>
    <property type="project" value="UniProtKB-KW"/>
</dbReference>
<dbReference type="Proteomes" id="UP000685013">
    <property type="component" value="Chromosome 14"/>
</dbReference>
<dbReference type="AlphaFoldDB" id="A0AAV6MFX7"/>
<feature type="region of interest" description="Disordered" evidence="6">
    <location>
        <begin position="1"/>
        <end position="49"/>
    </location>
</feature>
<protein>
    <submittedName>
        <fullName evidence="9">Aspartyl protease 25</fullName>
    </submittedName>
</protein>
<feature type="compositionally biased region" description="Basic residues" evidence="6">
    <location>
        <begin position="1"/>
        <end position="14"/>
    </location>
</feature>
<dbReference type="InterPro" id="IPR051708">
    <property type="entry name" value="Plant_Aspart_Prot_A1"/>
</dbReference>
<evidence type="ECO:0000256" key="6">
    <source>
        <dbReference type="SAM" id="MobiDB-lite"/>
    </source>
</evidence>
<dbReference type="InterPro" id="IPR032861">
    <property type="entry name" value="TAXi_N"/>
</dbReference>
<dbReference type="GO" id="GO:0005576">
    <property type="term" value="C:extracellular region"/>
    <property type="evidence" value="ECO:0007669"/>
    <property type="project" value="TreeGrafter"/>
</dbReference>
<gene>
    <name evidence="9" type="primary">AP25</name>
    <name evidence="9" type="ORF">SDJN03_20738</name>
</gene>
<evidence type="ECO:0000313" key="10">
    <source>
        <dbReference type="Proteomes" id="UP000685013"/>
    </source>
</evidence>
<dbReference type="FunFam" id="2.40.70.10:FF:000120">
    <property type="entry name" value="Aspartic proteinase nepenthesin-2"/>
    <property type="match status" value="1"/>
</dbReference>
<dbReference type="Pfam" id="PF14543">
    <property type="entry name" value="TAXi_N"/>
    <property type="match status" value="1"/>
</dbReference>
<reference evidence="9 10" key="1">
    <citation type="journal article" date="2021" name="Hortic Res">
        <title>The domestication of Cucurbita argyrosperma as revealed by the genome of its wild relative.</title>
        <authorList>
            <person name="Barrera-Redondo J."/>
            <person name="Sanchez-de la Vega G."/>
            <person name="Aguirre-Liguori J.A."/>
            <person name="Castellanos-Morales G."/>
            <person name="Gutierrez-Guerrero Y.T."/>
            <person name="Aguirre-Dugua X."/>
            <person name="Aguirre-Planter E."/>
            <person name="Tenaillon M.I."/>
            <person name="Lira-Saade R."/>
            <person name="Eguiarte L.E."/>
        </authorList>
    </citation>
    <scope>NUCLEOTIDE SEQUENCE [LARGE SCALE GENOMIC DNA]</scope>
    <source>
        <strain evidence="9">JBR-2021</strain>
    </source>
</reference>
<feature type="transmembrane region" description="Helical" evidence="7">
    <location>
        <begin position="106"/>
        <end position="127"/>
    </location>
</feature>
<keyword evidence="7" id="KW-0472">Membrane</keyword>
<evidence type="ECO:0000256" key="2">
    <source>
        <dbReference type="ARBA" id="ARBA00022670"/>
    </source>
</evidence>
<keyword evidence="5" id="KW-0325">Glycoprotein</keyword>
<evidence type="ECO:0000256" key="4">
    <source>
        <dbReference type="ARBA" id="ARBA00022801"/>
    </source>
</evidence>
<dbReference type="FunFam" id="2.40.70.10:FF:000034">
    <property type="entry name" value="Aspartyl protease family protein"/>
    <property type="match status" value="1"/>
</dbReference>
<accession>A0AAV6MFX7</accession>
<dbReference type="Pfam" id="PF14541">
    <property type="entry name" value="TAXi_C"/>
    <property type="match status" value="1"/>
</dbReference>
<dbReference type="PANTHER" id="PTHR47967:SF36">
    <property type="entry name" value="PEPTIDASE A1 DOMAIN-CONTAINING PROTEIN"/>
    <property type="match status" value="1"/>
</dbReference>
<comment type="similarity">
    <text evidence="1">Belongs to the peptidase A1 family.</text>
</comment>
<dbReference type="CDD" id="cd05476">
    <property type="entry name" value="pepsin_A_like_plant"/>
    <property type="match status" value="1"/>
</dbReference>
<feature type="non-terminal residue" evidence="9">
    <location>
        <position position="1"/>
    </location>
</feature>
<name>A0AAV6MFX7_9ROSI</name>
<feature type="transmembrane region" description="Helical" evidence="7">
    <location>
        <begin position="148"/>
        <end position="169"/>
    </location>
</feature>
<organism evidence="9 10">
    <name type="scientific">Cucurbita argyrosperma subsp. sororia</name>
    <dbReference type="NCBI Taxonomy" id="37648"/>
    <lineage>
        <taxon>Eukaryota</taxon>
        <taxon>Viridiplantae</taxon>
        <taxon>Streptophyta</taxon>
        <taxon>Embryophyta</taxon>
        <taxon>Tracheophyta</taxon>
        <taxon>Spermatophyta</taxon>
        <taxon>Magnoliopsida</taxon>
        <taxon>eudicotyledons</taxon>
        <taxon>Gunneridae</taxon>
        <taxon>Pentapetalae</taxon>
        <taxon>rosids</taxon>
        <taxon>fabids</taxon>
        <taxon>Cucurbitales</taxon>
        <taxon>Cucurbitaceae</taxon>
        <taxon>Cucurbiteae</taxon>
        <taxon>Cucurbita</taxon>
    </lineage>
</organism>
<evidence type="ECO:0000256" key="7">
    <source>
        <dbReference type="SAM" id="Phobius"/>
    </source>
</evidence>
<dbReference type="InterPro" id="IPR034161">
    <property type="entry name" value="Pepsin-like_plant"/>
</dbReference>
<dbReference type="EMBL" id="JAGKQH010000014">
    <property type="protein sequence ID" value="KAG6580736.1"/>
    <property type="molecule type" value="Genomic_DNA"/>
</dbReference>
<keyword evidence="4" id="KW-0378">Hydrolase</keyword>
<keyword evidence="7" id="KW-0812">Transmembrane</keyword>
<evidence type="ECO:0000256" key="1">
    <source>
        <dbReference type="ARBA" id="ARBA00007447"/>
    </source>
</evidence>
<dbReference type="PROSITE" id="PS51767">
    <property type="entry name" value="PEPTIDASE_A1"/>
    <property type="match status" value="1"/>
</dbReference>
<feature type="domain" description="Peptidase A1" evidence="8">
    <location>
        <begin position="230"/>
        <end position="598"/>
    </location>
</feature>
<proteinExistence type="inferred from homology"/>
<comment type="caution">
    <text evidence="9">The sequence shown here is derived from an EMBL/GenBank/DDBJ whole genome shotgun (WGS) entry which is preliminary data.</text>
</comment>
<dbReference type="PROSITE" id="PS00141">
    <property type="entry name" value="ASP_PROTEASE"/>
    <property type="match status" value="1"/>
</dbReference>
<dbReference type="InterPro" id="IPR033121">
    <property type="entry name" value="PEPTIDASE_A1"/>
</dbReference>
<evidence type="ECO:0000259" key="8">
    <source>
        <dbReference type="PROSITE" id="PS51767"/>
    </source>
</evidence>
<dbReference type="InterPro" id="IPR001969">
    <property type="entry name" value="Aspartic_peptidase_AS"/>
</dbReference>
<keyword evidence="3" id="KW-0064">Aspartyl protease</keyword>
<dbReference type="GO" id="GO:0004190">
    <property type="term" value="F:aspartic-type endopeptidase activity"/>
    <property type="evidence" value="ECO:0007669"/>
    <property type="project" value="UniProtKB-KW"/>
</dbReference>
<evidence type="ECO:0000256" key="5">
    <source>
        <dbReference type="ARBA" id="ARBA00023180"/>
    </source>
</evidence>
<dbReference type="InterPro" id="IPR032799">
    <property type="entry name" value="TAXi_C"/>
</dbReference>
<keyword evidence="2 9" id="KW-0645">Protease</keyword>
<evidence type="ECO:0000313" key="9">
    <source>
        <dbReference type="EMBL" id="KAG6580736.1"/>
    </source>
</evidence>
<keyword evidence="10" id="KW-1185">Reference proteome</keyword>
<keyword evidence="7" id="KW-1133">Transmembrane helix</keyword>
<evidence type="ECO:0000256" key="3">
    <source>
        <dbReference type="ARBA" id="ARBA00022750"/>
    </source>
</evidence>